<protein>
    <submittedName>
        <fullName evidence="1">Uncharacterized protein</fullName>
    </submittedName>
</protein>
<name>A0A1H8KH38_9PROT</name>
<dbReference type="Proteomes" id="UP000183898">
    <property type="component" value="Unassembled WGS sequence"/>
</dbReference>
<dbReference type="AlphaFoldDB" id="A0A1H8KH38"/>
<evidence type="ECO:0000313" key="1">
    <source>
        <dbReference type="EMBL" id="SEN91886.1"/>
    </source>
</evidence>
<sequence length="43" mass="4811">MDAKIIKIDKKRIVIKCVSARVPLRNLTEKLAIVEKNGIAASY</sequence>
<reference evidence="1 2" key="1">
    <citation type="submission" date="2016-10" db="EMBL/GenBank/DDBJ databases">
        <authorList>
            <person name="de Groot N.N."/>
        </authorList>
    </citation>
    <scope>NUCLEOTIDE SEQUENCE [LARGE SCALE GENOMIC DNA]</scope>
    <source>
        <strain evidence="1 2">Nl18</strain>
    </source>
</reference>
<organism evidence="1 2">
    <name type="scientific">Nitrosospira multiformis</name>
    <dbReference type="NCBI Taxonomy" id="1231"/>
    <lineage>
        <taxon>Bacteria</taxon>
        <taxon>Pseudomonadati</taxon>
        <taxon>Pseudomonadota</taxon>
        <taxon>Betaproteobacteria</taxon>
        <taxon>Nitrosomonadales</taxon>
        <taxon>Nitrosomonadaceae</taxon>
        <taxon>Nitrosospira</taxon>
    </lineage>
</organism>
<proteinExistence type="predicted"/>
<evidence type="ECO:0000313" key="2">
    <source>
        <dbReference type="Proteomes" id="UP000183898"/>
    </source>
</evidence>
<dbReference type="EMBL" id="FOCT01000008">
    <property type="protein sequence ID" value="SEN91886.1"/>
    <property type="molecule type" value="Genomic_DNA"/>
</dbReference>
<gene>
    <name evidence="1" type="ORF">SAMN05216404_108136</name>
</gene>
<accession>A0A1H8KH38</accession>